<sequence length="74" mass="8618">MYLMLRREREQRKWSQTYVAKMVGISRVAIQMLETGKIKPSYDVLIKLLNLFGYDDPRKLFGDSMTSSGDTNPE</sequence>
<dbReference type="InterPro" id="IPR010982">
    <property type="entry name" value="Lambda_DNA-bd_dom_sf"/>
</dbReference>
<dbReference type="SUPFAM" id="SSF47413">
    <property type="entry name" value="lambda repressor-like DNA-binding domains"/>
    <property type="match status" value="1"/>
</dbReference>
<dbReference type="CDD" id="cd00093">
    <property type="entry name" value="HTH_XRE"/>
    <property type="match status" value="1"/>
</dbReference>
<dbReference type="InterPro" id="IPR001387">
    <property type="entry name" value="Cro/C1-type_HTH"/>
</dbReference>
<reference evidence="2" key="1">
    <citation type="journal article" date="2021" name="Proc. Natl. Acad. Sci. U.S.A.">
        <title>A Catalog of Tens of Thousands of Viruses from Human Metagenomes Reveals Hidden Associations with Chronic Diseases.</title>
        <authorList>
            <person name="Tisza M.J."/>
            <person name="Buck C.B."/>
        </authorList>
    </citation>
    <scope>NUCLEOTIDE SEQUENCE</scope>
    <source>
        <strain evidence="2">CtGdK3</strain>
    </source>
</reference>
<feature type="domain" description="HTH cro/C1-type" evidence="1">
    <location>
        <begin position="5"/>
        <end position="60"/>
    </location>
</feature>
<protein>
    <submittedName>
        <fullName evidence="2">Helix-turn-helix XRE-family like protein</fullName>
    </submittedName>
</protein>
<accession>A0A8S5MUT8</accession>
<evidence type="ECO:0000259" key="1">
    <source>
        <dbReference type="PROSITE" id="PS50943"/>
    </source>
</evidence>
<evidence type="ECO:0000313" key="2">
    <source>
        <dbReference type="EMBL" id="DAD85871.1"/>
    </source>
</evidence>
<dbReference type="Gene3D" id="1.10.260.40">
    <property type="entry name" value="lambda repressor-like DNA-binding domains"/>
    <property type="match status" value="1"/>
</dbReference>
<dbReference type="PROSITE" id="PS50943">
    <property type="entry name" value="HTH_CROC1"/>
    <property type="match status" value="1"/>
</dbReference>
<proteinExistence type="predicted"/>
<organism evidence="2">
    <name type="scientific">Siphoviridae sp. ctGdK3</name>
    <dbReference type="NCBI Taxonomy" id="2826222"/>
    <lineage>
        <taxon>Viruses</taxon>
        <taxon>Duplodnaviria</taxon>
        <taxon>Heunggongvirae</taxon>
        <taxon>Uroviricota</taxon>
        <taxon>Caudoviricetes</taxon>
    </lineage>
</organism>
<dbReference type="SMART" id="SM00530">
    <property type="entry name" value="HTH_XRE"/>
    <property type="match status" value="1"/>
</dbReference>
<name>A0A8S5MUT8_9CAUD</name>
<dbReference type="Pfam" id="PF01381">
    <property type="entry name" value="HTH_3"/>
    <property type="match status" value="1"/>
</dbReference>
<dbReference type="EMBL" id="BK014990">
    <property type="protein sequence ID" value="DAD85871.1"/>
    <property type="molecule type" value="Genomic_DNA"/>
</dbReference>
<dbReference type="GO" id="GO:0003677">
    <property type="term" value="F:DNA binding"/>
    <property type="evidence" value="ECO:0007669"/>
    <property type="project" value="InterPro"/>
</dbReference>